<name>A0A0W1R815_9EURY</name>
<dbReference type="EMBL" id="LOPU01000029">
    <property type="protein sequence ID" value="KTG09455.1"/>
    <property type="molecule type" value="Genomic_DNA"/>
</dbReference>
<comment type="caution">
    <text evidence="2">The sequence shown here is derived from an EMBL/GenBank/DDBJ whole genome shotgun (WGS) entry which is preliminary data.</text>
</comment>
<proteinExistence type="predicted"/>
<dbReference type="AlphaFoldDB" id="A0A0W1R815"/>
<gene>
    <name evidence="2" type="ORF">AUR64_16910</name>
</gene>
<feature type="transmembrane region" description="Helical" evidence="1">
    <location>
        <begin position="53"/>
        <end position="77"/>
    </location>
</feature>
<protein>
    <submittedName>
        <fullName evidence="2">Uncharacterized protein</fullName>
    </submittedName>
</protein>
<accession>A0A0W1R815</accession>
<keyword evidence="3" id="KW-1185">Reference proteome</keyword>
<evidence type="ECO:0000313" key="3">
    <source>
        <dbReference type="Proteomes" id="UP000054387"/>
    </source>
</evidence>
<evidence type="ECO:0000313" key="2">
    <source>
        <dbReference type="EMBL" id="KTG09455.1"/>
    </source>
</evidence>
<sequence>MLYKDISLRKFTLFSVVVFCLMIFVRVLVLQILSSPLLADPLWGTSKTLLSFVVVVLVQHSLIALSCALVLAGAYVATFRLLPRVQSAI</sequence>
<dbReference type="STRING" id="1514971.AUR64_16910"/>
<evidence type="ECO:0000256" key="1">
    <source>
        <dbReference type="SAM" id="Phobius"/>
    </source>
</evidence>
<dbReference type="Proteomes" id="UP000054387">
    <property type="component" value="Unassembled WGS sequence"/>
</dbReference>
<reference evidence="2 3" key="1">
    <citation type="submission" date="2015-12" db="EMBL/GenBank/DDBJ databases">
        <title>Haloprofundus marisrubri gen. nov., sp. nov., an extremely halophilic archaeon isolated from the Discovery deep brine-seawater interface in the Red Sea.</title>
        <authorList>
            <person name="Zhang G."/>
            <person name="Stingl U."/>
            <person name="Rashid M."/>
        </authorList>
    </citation>
    <scope>NUCLEOTIDE SEQUENCE [LARGE SCALE GENOMIC DNA]</scope>
    <source>
        <strain evidence="2 3">SB9</strain>
    </source>
</reference>
<keyword evidence="1" id="KW-0812">Transmembrane</keyword>
<keyword evidence="1" id="KW-1133">Transmembrane helix</keyword>
<feature type="transmembrane region" description="Helical" evidence="1">
    <location>
        <begin position="12"/>
        <end position="33"/>
    </location>
</feature>
<keyword evidence="1" id="KW-0472">Membrane</keyword>
<organism evidence="2 3">
    <name type="scientific">Haloprofundus marisrubri</name>
    <dbReference type="NCBI Taxonomy" id="1514971"/>
    <lineage>
        <taxon>Archaea</taxon>
        <taxon>Methanobacteriati</taxon>
        <taxon>Methanobacteriota</taxon>
        <taxon>Stenosarchaea group</taxon>
        <taxon>Halobacteria</taxon>
        <taxon>Halobacteriales</taxon>
        <taxon>Haloferacaceae</taxon>
        <taxon>Haloprofundus</taxon>
    </lineage>
</organism>